<dbReference type="Proteomes" id="UP000271098">
    <property type="component" value="Unassembled WGS sequence"/>
</dbReference>
<dbReference type="GO" id="GO:0000938">
    <property type="term" value="C:GARP complex"/>
    <property type="evidence" value="ECO:0007669"/>
    <property type="project" value="InterPro"/>
</dbReference>
<gene>
    <name evidence="2" type="ORF">GPUH_LOCUS18627</name>
</gene>
<dbReference type="GO" id="GO:0005829">
    <property type="term" value="C:cytosol"/>
    <property type="evidence" value="ECO:0007669"/>
    <property type="project" value="GOC"/>
</dbReference>
<dbReference type="InterPro" id="IPR039766">
    <property type="entry name" value="Vps53"/>
</dbReference>
<dbReference type="InterPro" id="IPR031745">
    <property type="entry name" value="Vps53_C"/>
</dbReference>
<dbReference type="AlphaFoldDB" id="A0A183ECD6"/>
<keyword evidence="3" id="KW-1185">Reference proteome</keyword>
<reference evidence="4" key="1">
    <citation type="submission" date="2016-06" db="UniProtKB">
        <authorList>
            <consortium name="WormBaseParasite"/>
        </authorList>
    </citation>
    <scope>IDENTIFICATION</scope>
</reference>
<protein>
    <submittedName>
        <fullName evidence="4">Exocyst complex component Sec10</fullName>
    </submittedName>
</protein>
<dbReference type="EMBL" id="UYRT01087088">
    <property type="protein sequence ID" value="VDN32150.1"/>
    <property type="molecule type" value="Genomic_DNA"/>
</dbReference>
<evidence type="ECO:0000259" key="1">
    <source>
        <dbReference type="Pfam" id="PF16854"/>
    </source>
</evidence>
<dbReference type="PANTHER" id="PTHR12820:SF0">
    <property type="entry name" value="VACUOLAR PROTEIN SORTING-ASSOCIATED PROTEIN 53 HOMOLOG"/>
    <property type="match status" value="1"/>
</dbReference>
<evidence type="ECO:0000313" key="4">
    <source>
        <dbReference type="WBParaSite" id="GPUH_0001865201-mRNA-1"/>
    </source>
</evidence>
<reference evidence="2 3" key="2">
    <citation type="submission" date="2018-11" db="EMBL/GenBank/DDBJ databases">
        <authorList>
            <consortium name="Pathogen Informatics"/>
        </authorList>
    </citation>
    <scope>NUCLEOTIDE SEQUENCE [LARGE SCALE GENOMIC DNA]</scope>
</reference>
<feature type="domain" description="Vps53 C-terminal" evidence="1">
    <location>
        <begin position="182"/>
        <end position="230"/>
    </location>
</feature>
<organism evidence="4">
    <name type="scientific">Gongylonema pulchrum</name>
    <dbReference type="NCBI Taxonomy" id="637853"/>
    <lineage>
        <taxon>Eukaryota</taxon>
        <taxon>Metazoa</taxon>
        <taxon>Ecdysozoa</taxon>
        <taxon>Nematoda</taxon>
        <taxon>Chromadorea</taxon>
        <taxon>Rhabditida</taxon>
        <taxon>Spirurina</taxon>
        <taxon>Spiruromorpha</taxon>
        <taxon>Spiruroidea</taxon>
        <taxon>Gongylonematidae</taxon>
        <taxon>Gongylonema</taxon>
    </lineage>
</organism>
<sequence>MRDLMSKPTLRLADSILLSLCFLANYSRDETAVRLTVDQQFFTCCILATADWCAETTLQLQDKLKQRVQSIDLNQEMELFYSISNSALSVLVQDVESTCDAALQAMMKINWNGVENVGDESPYVSAIRSHLRSSVPLIRDFFADRRKYFAHFCLKLATQLVNKFLGALFSFRCRPVGVTGAEQLLLDTHALKTFLLSMPSAESSINTKPPTVYTNVVVKTMTKAEMVLKVNRFVAFEQTVFKKSLLKRSSFFDYSRPGRTEEV</sequence>
<dbReference type="GO" id="GO:0042147">
    <property type="term" value="P:retrograde transport, endosome to Golgi"/>
    <property type="evidence" value="ECO:0007669"/>
    <property type="project" value="InterPro"/>
</dbReference>
<dbReference type="OrthoDB" id="10261632at2759"/>
<dbReference type="WBParaSite" id="GPUH_0001865201-mRNA-1">
    <property type="protein sequence ID" value="GPUH_0001865201-mRNA-1"/>
    <property type="gene ID" value="GPUH_0001865201"/>
</dbReference>
<accession>A0A183ECD6</accession>
<name>A0A183ECD6_9BILA</name>
<proteinExistence type="predicted"/>
<evidence type="ECO:0000313" key="3">
    <source>
        <dbReference type="Proteomes" id="UP000271098"/>
    </source>
</evidence>
<dbReference type="PANTHER" id="PTHR12820">
    <property type="entry name" value="VACUOLAR SORTING PROTEIN 53"/>
    <property type="match status" value="1"/>
</dbReference>
<evidence type="ECO:0000313" key="2">
    <source>
        <dbReference type="EMBL" id="VDN32150.1"/>
    </source>
</evidence>
<dbReference type="Pfam" id="PF16854">
    <property type="entry name" value="VPS53_C"/>
    <property type="match status" value="1"/>
</dbReference>